<dbReference type="PATRIC" id="fig|229921.5.peg.545"/>
<dbReference type="OrthoDB" id="9778118at2"/>
<proteinExistence type="predicted"/>
<gene>
    <name evidence="6" type="ORF">ADN01_10710</name>
    <name evidence="5" type="ORF">LSAC_03167</name>
</gene>
<dbReference type="PROSITE" id="PS00165">
    <property type="entry name" value="DEHYDRATASE_SER_THR"/>
    <property type="match status" value="1"/>
</dbReference>
<evidence type="ECO:0000313" key="7">
    <source>
        <dbReference type="Proteomes" id="UP000050501"/>
    </source>
</evidence>
<reference evidence="6 7" key="2">
    <citation type="submission" date="2015-07" db="EMBL/GenBank/DDBJ databases">
        <title>Genome sequence of Levilinea saccharolytica DSM 16555.</title>
        <authorList>
            <person name="Hemp J."/>
            <person name="Ward L.M."/>
            <person name="Pace L.A."/>
            <person name="Fischer W.W."/>
        </authorList>
    </citation>
    <scope>NUCLEOTIDE SEQUENCE [LARGE SCALE GENOMIC DNA]</scope>
    <source>
        <strain evidence="6 7">KIBI-1</strain>
    </source>
</reference>
<dbReference type="GO" id="GO:0009097">
    <property type="term" value="P:isoleucine biosynthetic process"/>
    <property type="evidence" value="ECO:0007669"/>
    <property type="project" value="TreeGrafter"/>
</dbReference>
<dbReference type="EMBL" id="LGCM01000038">
    <property type="protein sequence ID" value="KPL80946.1"/>
    <property type="molecule type" value="Genomic_DNA"/>
</dbReference>
<dbReference type="NCBIfam" id="NF006050">
    <property type="entry name" value="PRK08197.1"/>
    <property type="match status" value="1"/>
</dbReference>
<accession>A0A0M9U305</accession>
<dbReference type="Gene3D" id="3.40.50.1100">
    <property type="match status" value="2"/>
</dbReference>
<keyword evidence="2" id="KW-0663">Pyridoxal phosphate</keyword>
<evidence type="ECO:0000256" key="3">
    <source>
        <dbReference type="ARBA" id="ARBA00023239"/>
    </source>
</evidence>
<dbReference type="SUPFAM" id="SSF53686">
    <property type="entry name" value="Tryptophan synthase beta subunit-like PLP-dependent enzymes"/>
    <property type="match status" value="1"/>
</dbReference>
<dbReference type="GO" id="GO:0006565">
    <property type="term" value="P:L-serine catabolic process"/>
    <property type="evidence" value="ECO:0007669"/>
    <property type="project" value="TreeGrafter"/>
</dbReference>
<dbReference type="STRING" id="229921.ADN01_10710"/>
<dbReference type="PANTHER" id="PTHR48078">
    <property type="entry name" value="THREONINE DEHYDRATASE, MITOCHONDRIAL-RELATED"/>
    <property type="match status" value="1"/>
</dbReference>
<name>A0A0M9U305_9CHLR</name>
<protein>
    <submittedName>
        <fullName evidence="5">Threonine synthase</fullName>
        <ecNumber evidence="6">4.2.3.1</ecNumber>
    </submittedName>
</protein>
<organism evidence="5">
    <name type="scientific">Levilinea saccharolytica</name>
    <dbReference type="NCBI Taxonomy" id="229921"/>
    <lineage>
        <taxon>Bacteria</taxon>
        <taxon>Bacillati</taxon>
        <taxon>Chloroflexota</taxon>
        <taxon>Anaerolineae</taxon>
        <taxon>Anaerolineales</taxon>
        <taxon>Anaerolineaceae</taxon>
        <taxon>Levilinea</taxon>
    </lineage>
</organism>
<evidence type="ECO:0000256" key="1">
    <source>
        <dbReference type="ARBA" id="ARBA00001933"/>
    </source>
</evidence>
<dbReference type="InterPro" id="IPR050147">
    <property type="entry name" value="Ser/Thr_Dehydratase"/>
</dbReference>
<reference evidence="5" key="1">
    <citation type="journal article" date="2015" name="Genome Announc.">
        <title>Draft Genome Sequences of Anaerolinea thermolimosa IMO-1, Bellilinea caldifistulae GOMI-1, Leptolinea tardivitalis YMTK-2, Levilinea saccharolytica KIBI-1, Longilinea arvoryzae KOME-1, Previously Described as Members of the Class Anaerolineae (Chloroflexi).</title>
        <authorList>
            <person name="Matsuura N."/>
            <person name="Tourlousse M.D."/>
            <person name="Ohashi A."/>
            <person name="Hugenholtz P."/>
            <person name="Sekiguchi Y."/>
        </authorList>
    </citation>
    <scope>NUCLEOTIDE SEQUENCE</scope>
    <source>
        <strain evidence="5">KIBI-1</strain>
    </source>
</reference>
<dbReference type="PANTHER" id="PTHR48078:SF6">
    <property type="entry name" value="L-THREONINE DEHYDRATASE CATABOLIC TDCB"/>
    <property type="match status" value="1"/>
</dbReference>
<evidence type="ECO:0000313" key="5">
    <source>
        <dbReference type="EMBL" id="GAP19266.1"/>
    </source>
</evidence>
<evidence type="ECO:0000259" key="4">
    <source>
        <dbReference type="Pfam" id="PF00291"/>
    </source>
</evidence>
<comment type="cofactor">
    <cofactor evidence="1">
        <name>pyridoxal 5'-phosphate</name>
        <dbReference type="ChEBI" id="CHEBI:597326"/>
    </cofactor>
</comment>
<evidence type="ECO:0000256" key="2">
    <source>
        <dbReference type="ARBA" id="ARBA00022898"/>
    </source>
</evidence>
<evidence type="ECO:0000313" key="6">
    <source>
        <dbReference type="EMBL" id="KPL80946.1"/>
    </source>
</evidence>
<dbReference type="InterPro" id="IPR036052">
    <property type="entry name" value="TrpB-like_PALP_sf"/>
</dbReference>
<dbReference type="GO" id="GO:0030170">
    <property type="term" value="F:pyridoxal phosphate binding"/>
    <property type="evidence" value="ECO:0007669"/>
    <property type="project" value="InterPro"/>
</dbReference>
<dbReference type="CDD" id="cd01563">
    <property type="entry name" value="Thr-synth_1"/>
    <property type="match status" value="1"/>
</dbReference>
<dbReference type="GO" id="GO:0003941">
    <property type="term" value="F:L-serine ammonia-lyase activity"/>
    <property type="evidence" value="ECO:0007669"/>
    <property type="project" value="TreeGrafter"/>
</dbReference>
<dbReference type="Proteomes" id="UP000050501">
    <property type="component" value="Unassembled WGS sequence"/>
</dbReference>
<keyword evidence="7" id="KW-1185">Reference proteome</keyword>
<feature type="domain" description="Tryptophan synthase beta chain-like PALP" evidence="4">
    <location>
        <begin position="79"/>
        <end position="385"/>
    </location>
</feature>
<dbReference type="EMBL" id="DF967975">
    <property type="protein sequence ID" value="GAP19266.1"/>
    <property type="molecule type" value="Genomic_DNA"/>
</dbReference>
<dbReference type="GO" id="GO:0006567">
    <property type="term" value="P:L-threonine catabolic process"/>
    <property type="evidence" value="ECO:0007669"/>
    <property type="project" value="TreeGrafter"/>
</dbReference>
<dbReference type="EC" id="4.2.3.1" evidence="6"/>
<keyword evidence="3 6" id="KW-0456">Lyase</keyword>
<sequence length="401" mass="43558">MAHPTHRSYLLRLECPQCKRVFDPHQLQTFCPDCRGPLVSYYDLESVRRHTDRDALAARPRGMWRWAELLPVFDPAKIVSLGEGDSPLLCLPRLGAHIGMPHLLLKDESLNPTGSFKARGLAGAISKAHELGVERVIIPTAGNAGGAMAAYASRAGMQAAVYMPKDTPQANMLETRITGAEVHLVDGLISDAAALAGARARDEGWFDVSTFKEPYRLEGKKVMGLEIAESLGWQLPDVILYPTGGGTGLVGIWKALKELEALGWLETKSFPRMVAVQADGCAPVVKAFEENADTCQMWQGAQTLASGLRVPKSFADRLILETLRESGGTAVAVSDSDILAAQRHLATAEGLFVAPEGAATLAALQILQRRQWVRPDERVLLLNTGTGLKYLESSFPEEFAH</sequence>
<dbReference type="GO" id="GO:0004795">
    <property type="term" value="F:threonine synthase activity"/>
    <property type="evidence" value="ECO:0007669"/>
    <property type="project" value="UniProtKB-EC"/>
</dbReference>
<dbReference type="InterPro" id="IPR000634">
    <property type="entry name" value="Ser/Thr_deHydtase_PyrdxlP-BS"/>
</dbReference>
<dbReference type="AlphaFoldDB" id="A0A0M9U305"/>
<dbReference type="GO" id="GO:0004794">
    <property type="term" value="F:threonine deaminase activity"/>
    <property type="evidence" value="ECO:0007669"/>
    <property type="project" value="TreeGrafter"/>
</dbReference>
<dbReference type="Pfam" id="PF00291">
    <property type="entry name" value="PALP"/>
    <property type="match status" value="1"/>
</dbReference>
<dbReference type="InterPro" id="IPR001926">
    <property type="entry name" value="TrpB-like_PALP"/>
</dbReference>
<dbReference type="RefSeq" id="WP_062419557.1">
    <property type="nucleotide sequence ID" value="NZ_BBXZ01000171.1"/>
</dbReference>